<organism evidence="8 9">
    <name type="scientific">Fistulina hepatica ATCC 64428</name>
    <dbReference type="NCBI Taxonomy" id="1128425"/>
    <lineage>
        <taxon>Eukaryota</taxon>
        <taxon>Fungi</taxon>
        <taxon>Dikarya</taxon>
        <taxon>Basidiomycota</taxon>
        <taxon>Agaricomycotina</taxon>
        <taxon>Agaricomycetes</taxon>
        <taxon>Agaricomycetidae</taxon>
        <taxon>Agaricales</taxon>
        <taxon>Fistulinaceae</taxon>
        <taxon>Fistulina</taxon>
    </lineage>
</organism>
<dbReference type="GO" id="GO:0006388">
    <property type="term" value="P:tRNA splicing, via endonucleolytic cleavage and ligation"/>
    <property type="evidence" value="ECO:0007669"/>
    <property type="project" value="TreeGrafter"/>
</dbReference>
<dbReference type="Gene3D" id="3.20.170.30">
    <property type="match status" value="1"/>
</dbReference>
<dbReference type="InterPro" id="IPR042081">
    <property type="entry name" value="RNA_2'-PTrans_C"/>
</dbReference>
<evidence type="ECO:0000256" key="6">
    <source>
        <dbReference type="ARBA" id="ARBA00047949"/>
    </source>
</evidence>
<comment type="similarity">
    <text evidence="2">Belongs to the KptA/TPT1 family.</text>
</comment>
<evidence type="ECO:0000256" key="7">
    <source>
        <dbReference type="SAM" id="MobiDB-lite"/>
    </source>
</evidence>
<gene>
    <name evidence="8" type="ORF">FISHEDRAFT_34389</name>
</gene>
<dbReference type="InterPro" id="IPR042080">
    <property type="entry name" value="RNA_2'-PTrans_N"/>
</dbReference>
<dbReference type="GO" id="GO:0000215">
    <property type="term" value="F:tRNA 2'-phosphotransferase activity"/>
    <property type="evidence" value="ECO:0007669"/>
    <property type="project" value="UniProtKB-EC"/>
</dbReference>
<dbReference type="PANTHER" id="PTHR12684:SF2">
    <property type="entry name" value="TRNA 2'-PHOSPHOTRANSFERASE 1"/>
    <property type="match status" value="1"/>
</dbReference>
<dbReference type="AlphaFoldDB" id="A0A0D7AQA6"/>
<evidence type="ECO:0000256" key="4">
    <source>
        <dbReference type="ARBA" id="ARBA00022679"/>
    </source>
</evidence>
<comment type="function">
    <text evidence="1">Catalyzes the last step of tRNA splicing, the transfer of the splice junction 2'-phosphate from ligated tRNA to NAD to produce ADP-ribose 1''-2'' cyclic phosphate.</text>
</comment>
<dbReference type="SUPFAM" id="SSF56399">
    <property type="entry name" value="ADP-ribosylation"/>
    <property type="match status" value="1"/>
</dbReference>
<evidence type="ECO:0000256" key="2">
    <source>
        <dbReference type="ARBA" id="ARBA00009836"/>
    </source>
</evidence>
<keyword evidence="9" id="KW-1185">Reference proteome</keyword>
<reference evidence="8 9" key="1">
    <citation type="journal article" date="2015" name="Fungal Genet. Biol.">
        <title>Evolution of novel wood decay mechanisms in Agaricales revealed by the genome sequences of Fistulina hepatica and Cylindrobasidium torrendii.</title>
        <authorList>
            <person name="Floudas D."/>
            <person name="Held B.W."/>
            <person name="Riley R."/>
            <person name="Nagy L.G."/>
            <person name="Koehler G."/>
            <person name="Ransdell A.S."/>
            <person name="Younus H."/>
            <person name="Chow J."/>
            <person name="Chiniquy J."/>
            <person name="Lipzen A."/>
            <person name="Tritt A."/>
            <person name="Sun H."/>
            <person name="Haridas S."/>
            <person name="LaButti K."/>
            <person name="Ohm R.A."/>
            <person name="Kues U."/>
            <person name="Blanchette R.A."/>
            <person name="Grigoriev I.V."/>
            <person name="Minto R.E."/>
            <person name="Hibbett D.S."/>
        </authorList>
    </citation>
    <scope>NUCLEOTIDE SEQUENCE [LARGE SCALE GENOMIC DNA]</scope>
    <source>
        <strain evidence="8 9">ATCC 64428</strain>
    </source>
</reference>
<accession>A0A0D7AQA6</accession>
<comment type="catalytic activity">
    <reaction evidence="6">
        <text>2'-phospho-[ligated tRNA] + NAD(+) = mature tRNA + ADP-alpha-D-ribose 1'',2''-cyclic phosphate + nicotinamide</text>
        <dbReference type="Rhea" id="RHEA:23324"/>
        <dbReference type="Rhea" id="RHEA-COMP:11106"/>
        <dbReference type="Rhea" id="RHEA-COMP:11107"/>
        <dbReference type="ChEBI" id="CHEBI:17154"/>
        <dbReference type="ChEBI" id="CHEBI:57540"/>
        <dbReference type="ChEBI" id="CHEBI:76596"/>
        <dbReference type="ChEBI" id="CHEBI:82883"/>
        <dbReference type="ChEBI" id="CHEBI:85027"/>
        <dbReference type="EC" id="2.7.1.160"/>
    </reaction>
</comment>
<dbReference type="InterPro" id="IPR002745">
    <property type="entry name" value="Ptrans_KptA/Tpt1"/>
</dbReference>
<feature type="region of interest" description="Disordered" evidence="7">
    <location>
        <begin position="1"/>
        <end position="44"/>
    </location>
</feature>
<dbReference type="PANTHER" id="PTHR12684">
    <property type="entry name" value="PUTATIVE PHOSPHOTRANSFERASE"/>
    <property type="match status" value="1"/>
</dbReference>
<evidence type="ECO:0000313" key="9">
    <source>
        <dbReference type="Proteomes" id="UP000054144"/>
    </source>
</evidence>
<keyword evidence="4" id="KW-0808">Transferase</keyword>
<evidence type="ECO:0000313" key="8">
    <source>
        <dbReference type="EMBL" id="KIY52983.1"/>
    </source>
</evidence>
<name>A0A0D7AQA6_9AGAR</name>
<sequence>MSESRAISTTAPVAKQKGSNSSNRGGRGGGSSKLRGRRTDPPEVQLSKTLSWILRHGAKSEGLAMRQDGYVKVSDLLENKRVKSQALTFEKLQTIVSKDKKVRFDLVFRPETEGAAAIWWIKARQGHSLQDVKLDLKPILSMADIPSGIAVHGTTNSAWESIAKLGLLKMGRNHIHIAQGLAGDGVVSGMRNSSQVFIYIDVQKAIDAGIKFFLSDNGVILTEGDERGVLSTSFFTKVQRRNGHPVPGWSEEEIQTKVAAGTA</sequence>
<dbReference type="Gene3D" id="1.10.10.970">
    <property type="entry name" value="RNA 2'-phosphotransferase, Tpt1/KptA family, N-terminal domain"/>
    <property type="match status" value="1"/>
</dbReference>
<dbReference type="OrthoDB" id="419694at2759"/>
<dbReference type="Pfam" id="PF01885">
    <property type="entry name" value="PTS_2-RNA"/>
    <property type="match status" value="1"/>
</dbReference>
<protein>
    <recommendedName>
        <fullName evidence="3">2'-phosphotransferase</fullName>
        <ecNumber evidence="3">2.7.1.160</ecNumber>
    </recommendedName>
</protein>
<evidence type="ECO:0000256" key="5">
    <source>
        <dbReference type="ARBA" id="ARBA00023027"/>
    </source>
</evidence>
<dbReference type="EMBL" id="KN881629">
    <property type="protein sequence ID" value="KIY52983.1"/>
    <property type="molecule type" value="Genomic_DNA"/>
</dbReference>
<proteinExistence type="inferred from homology"/>
<evidence type="ECO:0000256" key="3">
    <source>
        <dbReference type="ARBA" id="ARBA00012007"/>
    </source>
</evidence>
<feature type="compositionally biased region" description="Polar residues" evidence="7">
    <location>
        <begin position="1"/>
        <end position="11"/>
    </location>
</feature>
<keyword evidence="5" id="KW-0520">NAD</keyword>
<evidence type="ECO:0000256" key="1">
    <source>
        <dbReference type="ARBA" id="ARBA00003343"/>
    </source>
</evidence>
<dbReference type="EC" id="2.7.1.160" evidence="3"/>
<dbReference type="Proteomes" id="UP000054144">
    <property type="component" value="Unassembled WGS sequence"/>
</dbReference>